<reference evidence="2" key="2">
    <citation type="journal article" date="2022" name="Res Sq">
        <title>Comparative Genomics Reveals Insights into the Divergent Evolution of Astigmatic Mites and Household Pest Adaptations.</title>
        <authorList>
            <person name="Xiong Q."/>
            <person name="Wan A.T.-Y."/>
            <person name="Liu X.-Y."/>
            <person name="Fung C.S.-H."/>
            <person name="Xiao X."/>
            <person name="Malainual N."/>
            <person name="Hou J."/>
            <person name="Wang L."/>
            <person name="Wang M."/>
            <person name="Yang K."/>
            <person name="Cui Y."/>
            <person name="Leung E."/>
            <person name="Nong W."/>
            <person name="Shin S.-K."/>
            <person name="Au S."/>
            <person name="Jeong K.Y."/>
            <person name="Chew F.T."/>
            <person name="Hui J."/>
            <person name="Leung T.F."/>
            <person name="Tungtrongchitr A."/>
            <person name="Zhong N."/>
            <person name="Liu Z."/>
            <person name="Tsui S."/>
        </authorList>
    </citation>
    <scope>NUCLEOTIDE SEQUENCE</scope>
    <source>
        <strain evidence="2">Derf</strain>
        <tissue evidence="2">Whole organism</tissue>
    </source>
</reference>
<comment type="caution">
    <text evidence="2">The sequence shown here is derived from an EMBL/GenBank/DDBJ whole genome shotgun (WGS) entry which is preliminary data.</text>
</comment>
<proteinExistence type="predicted"/>
<reference evidence="2" key="1">
    <citation type="submission" date="2013-05" db="EMBL/GenBank/DDBJ databases">
        <authorList>
            <person name="Yim A.K.Y."/>
            <person name="Chan T.F."/>
            <person name="Ji K.M."/>
            <person name="Liu X.Y."/>
            <person name="Zhou J.W."/>
            <person name="Li R.Q."/>
            <person name="Yang K.Y."/>
            <person name="Li J."/>
            <person name="Li M."/>
            <person name="Law P.T.W."/>
            <person name="Wu Y.L."/>
            <person name="Cai Z.L."/>
            <person name="Qin H."/>
            <person name="Bao Y."/>
            <person name="Leung R.K.K."/>
            <person name="Ng P.K.S."/>
            <person name="Zou J."/>
            <person name="Zhong X.J."/>
            <person name="Ran P.X."/>
            <person name="Zhong N.S."/>
            <person name="Liu Z.G."/>
            <person name="Tsui S.K.W."/>
        </authorList>
    </citation>
    <scope>NUCLEOTIDE SEQUENCE</scope>
    <source>
        <strain evidence="2">Derf</strain>
        <tissue evidence="2">Whole organism</tissue>
    </source>
</reference>
<evidence type="ECO:0008006" key="4">
    <source>
        <dbReference type="Google" id="ProtNLM"/>
    </source>
</evidence>
<dbReference type="AlphaFoldDB" id="A0A922ICE4"/>
<gene>
    <name evidence="2" type="ORF">DERF_002416</name>
</gene>
<evidence type="ECO:0000256" key="1">
    <source>
        <dbReference type="SAM" id="SignalP"/>
    </source>
</evidence>
<keyword evidence="1" id="KW-0732">Signal</keyword>
<protein>
    <recommendedName>
        <fullName evidence="4">Prolamin-like domain-containing protein</fullName>
    </recommendedName>
</protein>
<feature type="signal peptide" evidence="1">
    <location>
        <begin position="1"/>
        <end position="22"/>
    </location>
</feature>
<dbReference type="Proteomes" id="UP000790347">
    <property type="component" value="Unassembled WGS sequence"/>
</dbReference>
<name>A0A922ICE4_DERFA</name>
<accession>A0A922ICE4</accession>
<sequence length="150" mass="17532">MRAIIFINLFIVMMIAFGSSSCDNVNYYQSRPLMMPPPDYDDHNRPIIGNPFIKWKQAIRTLYHKLGGSPKIIKFIQCLGKQFFQECGQHIMTCCTTVNTVECMNMLPCGGQVVKTCWQLQQPQQQQQHQQKLGYYGQSDYNYDDSDYYY</sequence>
<evidence type="ECO:0000313" key="3">
    <source>
        <dbReference type="Proteomes" id="UP000790347"/>
    </source>
</evidence>
<keyword evidence="3" id="KW-1185">Reference proteome</keyword>
<feature type="chain" id="PRO_5036851647" description="Prolamin-like domain-containing protein" evidence="1">
    <location>
        <begin position="23"/>
        <end position="150"/>
    </location>
</feature>
<organism evidence="2 3">
    <name type="scientific">Dermatophagoides farinae</name>
    <name type="common">American house dust mite</name>
    <dbReference type="NCBI Taxonomy" id="6954"/>
    <lineage>
        <taxon>Eukaryota</taxon>
        <taxon>Metazoa</taxon>
        <taxon>Ecdysozoa</taxon>
        <taxon>Arthropoda</taxon>
        <taxon>Chelicerata</taxon>
        <taxon>Arachnida</taxon>
        <taxon>Acari</taxon>
        <taxon>Acariformes</taxon>
        <taxon>Sarcoptiformes</taxon>
        <taxon>Astigmata</taxon>
        <taxon>Psoroptidia</taxon>
        <taxon>Analgoidea</taxon>
        <taxon>Pyroglyphidae</taxon>
        <taxon>Dermatophagoidinae</taxon>
        <taxon>Dermatophagoides</taxon>
    </lineage>
</organism>
<evidence type="ECO:0000313" key="2">
    <source>
        <dbReference type="EMBL" id="KAH9528470.1"/>
    </source>
</evidence>
<dbReference type="PROSITE" id="PS51257">
    <property type="entry name" value="PROKAR_LIPOPROTEIN"/>
    <property type="match status" value="1"/>
</dbReference>
<dbReference type="EMBL" id="ASGP02000001">
    <property type="protein sequence ID" value="KAH9528470.1"/>
    <property type="molecule type" value="Genomic_DNA"/>
</dbReference>